<dbReference type="RefSeq" id="WP_219965011.1">
    <property type="nucleotide sequence ID" value="NZ_JAGFNZ010000002.1"/>
</dbReference>
<proteinExistence type="predicted"/>
<sequence length="210" mass="22836">MEDNQGLLVNGYSDLIDKLPGVIKSSIVQSGDTITEIHVLSDTSRSPKQIARDIQSAIFVQFDTTIDHKVISIAQIPSENTQRIKDRLVFEEISISKSKNRSTATVSLCDGETAYSGEASALNDSVEINKMICQATLNAVSNFIEPDMSLSPIDVKLFDLTEEKAVAVCIAVNFKNSVERYLGSSFVGDDAGYAVVKATLDALNRKISNL</sequence>
<dbReference type="Proteomes" id="UP000719942">
    <property type="component" value="Unassembled WGS sequence"/>
</dbReference>
<gene>
    <name evidence="1" type="ORF">J5W02_07320</name>
</gene>
<evidence type="ECO:0000313" key="1">
    <source>
        <dbReference type="EMBL" id="MBW7572621.1"/>
    </source>
</evidence>
<accession>A0ABS7DMU0</accession>
<protein>
    <submittedName>
        <fullName evidence="1">Uncharacterized protein</fullName>
    </submittedName>
</protein>
<dbReference type="EMBL" id="JAGFNZ010000002">
    <property type="protein sequence ID" value="MBW7572621.1"/>
    <property type="molecule type" value="Genomic_DNA"/>
</dbReference>
<reference evidence="1 2" key="1">
    <citation type="submission" date="2021-03" db="EMBL/GenBank/DDBJ databases">
        <title>Caproiciproducens sp. nov. isolated from feces of cow.</title>
        <authorList>
            <person name="Choi J.-Y."/>
        </authorList>
    </citation>
    <scope>NUCLEOTIDE SEQUENCE [LARGE SCALE GENOMIC DNA]</scope>
    <source>
        <strain evidence="1 2">AGMB10547</strain>
    </source>
</reference>
<organism evidence="1 2">
    <name type="scientific">Caproiciproducens faecalis</name>
    <dbReference type="NCBI Taxonomy" id="2820301"/>
    <lineage>
        <taxon>Bacteria</taxon>
        <taxon>Bacillati</taxon>
        <taxon>Bacillota</taxon>
        <taxon>Clostridia</taxon>
        <taxon>Eubacteriales</taxon>
        <taxon>Acutalibacteraceae</taxon>
        <taxon>Caproiciproducens</taxon>
    </lineage>
</organism>
<keyword evidence="2" id="KW-1185">Reference proteome</keyword>
<name>A0ABS7DMU0_9FIRM</name>
<comment type="caution">
    <text evidence="1">The sequence shown here is derived from an EMBL/GenBank/DDBJ whole genome shotgun (WGS) entry which is preliminary data.</text>
</comment>
<evidence type="ECO:0000313" key="2">
    <source>
        <dbReference type="Proteomes" id="UP000719942"/>
    </source>
</evidence>